<dbReference type="SUPFAM" id="SSF47616">
    <property type="entry name" value="GST C-terminal domain-like"/>
    <property type="match status" value="1"/>
</dbReference>
<dbReference type="Gene3D" id="1.20.1050.10">
    <property type="match status" value="1"/>
</dbReference>
<proteinExistence type="predicted"/>
<dbReference type="Proteomes" id="UP000606498">
    <property type="component" value="Unassembled WGS sequence"/>
</dbReference>
<dbReference type="CDD" id="cd03196">
    <property type="entry name" value="GST_C_5"/>
    <property type="match status" value="1"/>
</dbReference>
<dbReference type="Gene3D" id="3.40.30.10">
    <property type="entry name" value="Glutaredoxin"/>
    <property type="match status" value="1"/>
</dbReference>
<evidence type="ECO:0000313" key="2">
    <source>
        <dbReference type="EMBL" id="GGE67677.1"/>
    </source>
</evidence>
<dbReference type="InterPro" id="IPR050983">
    <property type="entry name" value="GST_Omega/HSP26"/>
</dbReference>
<sequence>MTQVSSQTILYSFRRCPYAMRARLGLIAADYSVVVREILLKNKPQQMLALSPKGTVPVMQLADGRVLDESLDILFWALAQADPHSLLPQNPEEENLISTLIATNDRAFKPLLDRYKYFDRYPEFSQQSYFEQALLYLLPLEQRLAEAQEHLGQQKLQGQKEQQQQAMLLGRMSAADLAIFPFVRQFAHVDRARFNAAPLPCLTQWLQAWLEHPWFIRAMKPKPLWLESGEQQPL</sequence>
<dbReference type="InterPro" id="IPR036282">
    <property type="entry name" value="Glutathione-S-Trfase_C_sf"/>
</dbReference>
<comment type="caution">
    <text evidence="2">The sequence shown here is derived from an EMBL/GenBank/DDBJ whole genome shotgun (WGS) entry which is preliminary data.</text>
</comment>
<evidence type="ECO:0000259" key="1">
    <source>
        <dbReference type="PROSITE" id="PS50404"/>
    </source>
</evidence>
<evidence type="ECO:0000313" key="3">
    <source>
        <dbReference type="Proteomes" id="UP000606498"/>
    </source>
</evidence>
<dbReference type="InterPro" id="IPR004045">
    <property type="entry name" value="Glutathione_S-Trfase_N"/>
</dbReference>
<dbReference type="PANTHER" id="PTHR43968:SF6">
    <property type="entry name" value="GLUTATHIONE S-TRANSFERASE OMEGA"/>
    <property type="match status" value="1"/>
</dbReference>
<organism evidence="2 3">
    <name type="scientific">Shewanella carassii</name>
    <dbReference type="NCBI Taxonomy" id="1987584"/>
    <lineage>
        <taxon>Bacteria</taxon>
        <taxon>Pseudomonadati</taxon>
        <taxon>Pseudomonadota</taxon>
        <taxon>Gammaproteobacteria</taxon>
        <taxon>Alteromonadales</taxon>
        <taxon>Shewanellaceae</taxon>
        <taxon>Shewanella</taxon>
    </lineage>
</organism>
<gene>
    <name evidence="2" type="ORF">GCM10011520_05450</name>
</gene>
<dbReference type="RefSeq" id="WP_229671800.1">
    <property type="nucleotide sequence ID" value="NZ_BMKO01000001.1"/>
</dbReference>
<reference evidence="3" key="1">
    <citation type="journal article" date="2019" name="Int. J. Syst. Evol. Microbiol.">
        <title>The Global Catalogue of Microorganisms (GCM) 10K type strain sequencing project: providing services to taxonomists for standard genome sequencing and annotation.</title>
        <authorList>
            <consortium name="The Broad Institute Genomics Platform"/>
            <consortium name="The Broad Institute Genome Sequencing Center for Infectious Disease"/>
            <person name="Wu L."/>
            <person name="Ma J."/>
        </authorList>
    </citation>
    <scope>NUCLEOTIDE SEQUENCE [LARGE SCALE GENOMIC DNA]</scope>
    <source>
        <strain evidence="3">CGMCC 1.16033</strain>
    </source>
</reference>
<dbReference type="SUPFAM" id="SSF52833">
    <property type="entry name" value="Thioredoxin-like"/>
    <property type="match status" value="1"/>
</dbReference>
<name>A0ABQ1SW06_9GAMM</name>
<dbReference type="Pfam" id="PF13417">
    <property type="entry name" value="GST_N_3"/>
    <property type="match status" value="1"/>
</dbReference>
<protein>
    <submittedName>
        <fullName evidence="2">Glutathione S-transferase</fullName>
    </submittedName>
</protein>
<dbReference type="PROSITE" id="PS50404">
    <property type="entry name" value="GST_NTER"/>
    <property type="match status" value="1"/>
</dbReference>
<dbReference type="InterPro" id="IPR036249">
    <property type="entry name" value="Thioredoxin-like_sf"/>
</dbReference>
<accession>A0ABQ1SW06</accession>
<dbReference type="PANTHER" id="PTHR43968">
    <property type="match status" value="1"/>
</dbReference>
<keyword evidence="3" id="KW-1185">Reference proteome</keyword>
<feature type="domain" description="GST N-terminal" evidence="1">
    <location>
        <begin position="6"/>
        <end position="85"/>
    </location>
</feature>
<dbReference type="EMBL" id="BMKO01000001">
    <property type="protein sequence ID" value="GGE67677.1"/>
    <property type="molecule type" value="Genomic_DNA"/>
</dbReference>